<evidence type="ECO:0000259" key="2">
    <source>
        <dbReference type="Pfam" id="PF12245"/>
    </source>
</evidence>
<organism evidence="4 5">
    <name type="scientific">Cloacimonas acidaminovorans (strain Evry)</name>
    <dbReference type="NCBI Taxonomy" id="459349"/>
    <lineage>
        <taxon>Bacteria</taxon>
        <taxon>Pseudomonadati</taxon>
        <taxon>Candidatus Cloacimonadota</taxon>
        <taxon>Candidatus Cloacimonadia</taxon>
        <taxon>Candidatus Cloacimonadales</taxon>
        <taxon>Candidatus Cloacimonadaceae</taxon>
        <taxon>Candidatus Cloacimonas</taxon>
    </lineage>
</organism>
<evidence type="ECO:0000313" key="5">
    <source>
        <dbReference type="Proteomes" id="UP000002019"/>
    </source>
</evidence>
<dbReference type="Gene3D" id="2.60.40.4070">
    <property type="match status" value="1"/>
</dbReference>
<feature type="domain" description="Ig-like" evidence="2">
    <location>
        <begin position="3861"/>
        <end position="3933"/>
    </location>
</feature>
<dbReference type="Gene3D" id="2.60.40.4140">
    <property type="match status" value="1"/>
</dbReference>
<dbReference type="InterPro" id="IPR025965">
    <property type="entry name" value="FlgD/Vpr_Ig-like"/>
</dbReference>
<keyword evidence="1" id="KW-0732">Signal</keyword>
<feature type="signal peptide" evidence="1">
    <location>
        <begin position="1"/>
        <end position="26"/>
    </location>
</feature>
<dbReference type="EMBL" id="CU466930">
    <property type="protein sequence ID" value="CAO81464.1"/>
    <property type="molecule type" value="Genomic_DNA"/>
</dbReference>
<evidence type="ECO:0000256" key="1">
    <source>
        <dbReference type="SAM" id="SignalP"/>
    </source>
</evidence>
<dbReference type="Pfam" id="PF12245">
    <property type="entry name" value="Big_3_2"/>
    <property type="match status" value="1"/>
</dbReference>
<dbReference type="PROSITE" id="PS00018">
    <property type="entry name" value="EF_HAND_1"/>
    <property type="match status" value="1"/>
</dbReference>
<feature type="chain" id="PRO_5002758197" description="FlgD Ig-like domain-containing protein" evidence="1">
    <location>
        <begin position="27"/>
        <end position="6457"/>
    </location>
</feature>
<dbReference type="Proteomes" id="UP000002019">
    <property type="component" value="Chromosome"/>
</dbReference>
<dbReference type="InterPro" id="IPR022038">
    <property type="entry name" value="Ig-like_bact"/>
</dbReference>
<name>B0VG09_CLOAI</name>
<dbReference type="InterPro" id="IPR018247">
    <property type="entry name" value="EF_Hand_1_Ca_BS"/>
</dbReference>
<proteinExistence type="predicted"/>
<evidence type="ECO:0008006" key="6">
    <source>
        <dbReference type="Google" id="ProtNLM"/>
    </source>
</evidence>
<evidence type="ECO:0000259" key="3">
    <source>
        <dbReference type="Pfam" id="PF13860"/>
    </source>
</evidence>
<protein>
    <recommendedName>
        <fullName evidence="6">FlgD Ig-like domain-containing protein</fullName>
    </recommendedName>
</protein>
<accession>B0VG09</accession>
<dbReference type="Pfam" id="PF13860">
    <property type="entry name" value="FlgD_ig"/>
    <property type="match status" value="1"/>
</dbReference>
<reference evidence="4 5" key="1">
    <citation type="journal article" date="2008" name="J. Bacteriol.">
        <title>'Candidatus Cloacamonas acidaminovorans': genome sequence reconstruction provides a first glimpse of a new bacterial division.</title>
        <authorList>
            <person name="Pelletier E."/>
            <person name="Kreimeyer A."/>
            <person name="Bocs S."/>
            <person name="Rouy Z."/>
            <person name="Gyapay G."/>
            <person name="Chouari R."/>
            <person name="Riviere D."/>
            <person name="Ganesan A."/>
            <person name="Daegelen P."/>
            <person name="Sghir A."/>
            <person name="Cohen G.N."/>
            <person name="Medigue C."/>
            <person name="Weissenbach J."/>
            <person name="Le Paslier D."/>
        </authorList>
    </citation>
    <scope>NUCLEOTIDE SEQUENCE [LARGE SCALE GENOMIC DNA]</scope>
    <source>
        <strain evidence="5">Evry</strain>
    </source>
</reference>
<feature type="domain" description="FlgD/Vpr Ig-like" evidence="3">
    <location>
        <begin position="6373"/>
        <end position="6442"/>
    </location>
</feature>
<dbReference type="Gene3D" id="2.60.40.10">
    <property type="entry name" value="Immunoglobulins"/>
    <property type="match status" value="1"/>
</dbReference>
<keyword evidence="5" id="KW-1185">Reference proteome</keyword>
<dbReference type="eggNOG" id="ENOG502ZX3M">
    <property type="taxonomic scope" value="Bacteria"/>
</dbReference>
<dbReference type="HOGENOM" id="CLU_222952_0_0_0"/>
<dbReference type="STRING" id="459349.CLOAM1626"/>
<gene>
    <name evidence="4" type="ordered locus">CLOAM1626</name>
</gene>
<dbReference type="InterPro" id="IPR013783">
    <property type="entry name" value="Ig-like_fold"/>
</dbReference>
<dbReference type="KEGG" id="caci:CLOAM1626"/>
<evidence type="ECO:0000313" key="4">
    <source>
        <dbReference type="EMBL" id="CAO81464.1"/>
    </source>
</evidence>
<sequence length="6457" mass="703568">MQMKRNFRTTLFLIVLFVLTATSLFGDPPSFDASNITVITQNTGPGGSLVVGSVVRVTVADLHNLQAAGFTSATCDFSEFGGPANQVMTKITNEPGFGEWRAIYTLQLGTINAPNRKFSVTATNADGSLTVQYPTGYTVNVVPPMDATDITASRLRVNEDNSLRLLKIGDTINLIASFKTYIDSVWIDWGHTFAGAPVTGYDVVNGALTASYQPQAGSLSYTLDLTIRIVTMKSTNGLYSDASFYKDVSKNQLGEAIRADLNPPSLVGAWDLWYDTTLPLRFSPNNALVDDYNTQPNTFDIYLKLPQWAVAGGASSFKLRFVTEDRTEFFRTFNVTDSPATVTESPAGSGILKVTWDGKDNNGNIIAPNAMVTVGITLWEVSDAVGNIATISHISGDEFPFNADASIEANHAQIHQSGADHTGQSIINRIHVVVDNLAPTYAQNLALTDAADANIIRMINDANNNSQWDSGETVIYTHQGGVSTTPNVEFKFQAQRSYTVDTNPLRHESEKYWVVLEKLGTEPSTKWFWTGSTWAGLDLFDQETDKLEVTFDSLATYSDMVNISWNISDVITFPGNDSTGINYKLYAYLQDNAGNITKSQNINVNIKHIYMNIPLITDINVVSEHIPGDNGLPVLTGGIKNFYLTSAYSSTDLPYTGNYYVSKDTLKIELVVNNRDFLKETAAVEVQTNLLGGTVLQTYWVKRSDFTTDNKYVLSIPVTNIGSAAGSTVGTTWAIGGDDIDLNYIRVISYAIEHIIDGVPTSYSFDATDEDYFNLVIPEKPQWPTTDLSAYNLTVSEPVFSPGNPLYTYDAGTNPANDNVKDTTEFSFFIPPSNRNISWWLRVMDNDLIVREWLGTIPPTVDGFTYPTYIWDGLTSNYGLAAGATEVKTDSLKLIIQPEPYGDPGYIAPPNIIPKTAVTIDNQNPTLVSGVGTTIDTQRKITLDGPTPVVTQLDKTLQFTLYTSEYLPATIDPTPSDTTCGIGWNVLVRKEDNTILMNGTTPVTASITNIIPGNGNATTGYKTFNLTVTINGLEGTVTNENTILIVRLPWDKASNPGRYNRTEYPYNADIWHLDSAEYYLTFHVLDAKPKITEINFTNKTVTGTATYVSGNWNPAATQGWVRDGGTPYGNFTLTATVTGGAYRAMHTDWTANLQPLLGGTGSTNTALVPTAVSSGSGSNESLIWTLTWTGVIPASVANAWTNNQILQIPITIVTQDGTPAAHTETKSINIMVDKSAPVVNTTVSSITANGTAQQLNFTVTDTPGSGIYWNTITGNPYGYVGEQLTLTPNNGMIINDTGNGTFTVSIPSNSSVKYFEAKYTVIDNMGNQTVYYRYINVIPVPQLSNVKINSDASIFVPGNSLTVSWNLANYQRASGIVITLSAPGVDLSSYTTTITSNFTANMSYTFQNFFLNNIGLDGKTLTATVTGYTTGYSSPTSSETGNIAFTYSGNNDTIAVDTKPVISSVVFKYNSQNINVIQPTMSGIQIVATVTSTDTGNTANFPMTVSWSGITGTINITANPSVTQTVSGGVRTRTYTWDNVSVENLTWTPTSDYKVANFVFNCQTNNGYAANAYTHQMVVLSKPTSLIQGIVASRTPYNNTDPDGWFAPEHLLSTQYTFMSMVNELNPPITADFDLIEDNIIENLRPPIPVGETNGSTKTTVTIIITQGGSNVTVTAYKYVAKWRIQPDVQSVWNAYDDGASINIDFAYQQISNITTNGTSSIKVDKKVPVYDTNQLWVATGTTTPTSWDNYFINEGFNRPITLALTPNGQWPTSPSTQKIYIKYRAKDGIGAGVIDIATPTLTGWTIAQVSHTELSEGVVEKVISLTPNTPGSINSTYTFNLSLAKIQDKVGHINYGNPANSTDPAWTLTAPALQFKFSSDYLHDTEFLTAYQYVNGNRLDDYTAPYVKKGANFGFKMKLADSARFPRGVDVSNIIVSGIDLNTYYVTNATGTGTTWTALTPHTDGSYYLNTNIPVSSSYADGAGIKVQYRVNYTIYYTDGTNSTANYVSEVINNAAIVDASAPVITSVKIWSESLGITQEGYVVPFDQNGTLEIKFTDVGSYKNTNTVPILTVSNLNKFVSTVNGVAMTSPYTVPAYNFSFANNEWTATIDSLVIISPTPLTNSVTIAYSVTDPVGNYNPSQSSGNRMVEIAAEGPIVPIIRGAELITTLPDEQTVRNYIAQGVPAVLKVYIDTQYQAYIEQVWANDVTGVSYGNPIIVEDTDPDNNYRWIASIPVTPTSINNYTSIDFVVNTKRNPFGGNLFQDTEEVHVIVDGNNFMIANPIVKGVSAYMEIPGMINPAVAAIITAEFNSIGEQIATGLPVAPAMLPDNSTLASWFTIQNISPNAFINIPTPVVTGEGNDRLVTWSFAPADINQSLAADVTQLKIKFNYRNIYGINKTSNDVAFNVDRGKPVIANNGIKFYIGNTVSQTANYSATSYIANNQDWTKVRFELNDPPIRTGVDGSGLNNATVTLTPAPETYIPNPNPLAPENCIVTSLTNGYIELQFINGFSAYDLAEGFYKFTLTAKDNLENEATYVQQLLYWHSPSQIVINPPMNANVDVMKADGQVNQQQITAFPADPTGQVQGVHFHLYQDVNGDGVYQAATDTDRTDSDIINSVDGNPDMQAPYTVMWDMSANHYKYLVDPVYGRNPIRKFLVRASAISQGRAVTDTIVVVNVKDNQPPIPNVPTYSGNTTFDYDTPANNVITLSTSFAPEWIDAEWAIFEIYSGTTLVQTINANYISGVANTTWNYNGLTPGQYTITVKGKDFVGNISNAVYMDAPITISNPASLISYDLNMVNVLGFNNEPPIPNNTIYGTNNPASAIGTLRLDANFFYNNPNDPNDPLNGTPSLAGINSITFKAKVINNVTGQWQEVNVTNDTTLQPDYPATGPIIVTPQIMNRTISIFVPDSFYMPTGYNTNDFTYEFFIALTPTNPAVLQDPVYSTIRLDYFAPRVAITENTPNITWSRDNLFKVTGDITDINSIVLKWSDDNMIYRTAVYYNHIINTEPNTTHYIQYNNWNTKGGSENTLLNYAGAAWLKVEATDVMGNTRESTPIQVYVDNVAPNTPVTHIAYRSHPDNENHENPGAYANIHTLGSLYGEANNTITAITSAESYGTSTLRIYVDPAQITNLSTVAINDPNFNTYASWYNGTNDFRPPIRLYHGYSATGNINNITWTDGVLYDHEPMNGLYEFDIPYSVLSVSGYHYFVVSSTDTRGNVEGDTANNGIPIPIAFDGNLSPAELQSAIDLVVNIINVADVETKIVSHTDNQIVGEWINLAADITKNIGNVPVNQVRFEYKVNNVWTEISTVNSAPASNVKFHLYRKDIPQYDGLPFVPGVHLYNADNHTLIDEMLWNSSDQSWEYTANLTQGEYNFEYRLDLNNDGIINGLDLEVANRLGTTYIIQDPNHFTHFKVTPWVTSLNTELITTGIYEFRALPLAADGNVLFNQVAISRWLLIDNNAPNTTITVIGGIQRIRPVPASDAVTIVADVNELLVAADDIVEVKYQYSSQPETAPIRRWVNFGVQSNMGGNYQQVFTADPAPLYDLVDNDNDGLVDEADEADATYYLRTIAYDQAGNYFTSNIYTLFVDGSAPQMLVDYINGIHMNANNNIFTIPETGVVTVTAHNITPANFDAPVLVHFEYSYKNSVSNPDWSDWTSFDTQQLWIPVFDGTASQTLPYVNEGYYRFRAIAKDVLGNTTADTDVPITYVVFDDIFGSNAHITMIGSSPVISDQYAFAQNINSYSGSIQATIDNPTDINTLTFEWATSVSGPWVNINTVATCGAVNIVANWTPPAFGRVPYLYLRVVAQDVFGNNESEQIVKLYIDNTTPGAVVDQFTYGEINGKKWLNNSEEVSLTISYTNLPEVDLNDIALISIRIINNDNNIVISETYSNINEASSNFTFTANDMASLIDGIYNLEIELTDFAGNTAIILPADYQELYIDTQAPNSMAIVSTSHPNNIAVYSDEEINFEVSYNDLIGLDATGALTATFTYMDAVDIVNTYTLDALNQKINFTWNPSEAFEQYIITGEMNIVINAEVKLKDLLDNEGIVPNTANFFTLTYGIPENTRLMAVRDFVNDDYVLHYVNWNLAVPQVQEMVGTNHTGNAQPLELYAYIPHQAEIPTSVDFAYRLQGDSLWIPIASVTDGDSWDFIDEDFHAIYQRQYFASWNIVDLAGGAYEVRVSSHYPVDTSHSIAVINIYNGTIVPQPNVDGLVNTTVQRGETYTISSPSFTGSEEYLQSVIYKYRYVNVNNSVVSPISQWMYFGDVNGNANDTWIPEPYTFEWTVYPYYLFNNTIQVVAFAKDIWGTETPINSIINNNAYALVQIIDTQAPDVAISYTWNGLTYPDLDPEPDWVSGLVNPQLTITATITSDVMLADLVKVEFKFNDTLIGTVNAVNGVLPNNMAEVIWNELPETADITTGELKVVTYDVYGNTNEATITLNIDNVLPIADFTVPEEVERETDIVLNANPVDNLSGLLNVAYAYAPVTVPATPWIPIETVVETPWTSSWTVPANLIFGAEYIVQAKVTDNVGNILEVTDNFTVIDNQTPMQIVSVAGHIPVNGIIPVRLHNDVNVVTQVNDVSIPRVEYVIRAVGATDWTHLAYAEVVDTNANVLLTDVLTTYDEGDYELGVRAREARVTLGQISDYVTITLDHSFAITATETVPAGNGFFNGETFTVNFTVNTDDEIEPSSIALQYHIIGIDGENDPWRDPVIDNAEVARTGTNTYLATFSGIDIIHFTNELLNGMFDFRFSVSDLAAETPNTDNNTIITNVMYDTTDPEIVLNGITGNGVTENEGNYTIQLATTSTIAVNAFDVLYGQITQVASGIEKVEFWYNYNGVDVLIGTDTEAPYSIDWNTAGMAVGNYYLGIMAYDKAGNVNGVAQAVTIVPPANWEPYALITAMSFNGDNANQDILYAEVANWNNEFIEAVAFEYFANNIWTPFATIANPVATPFSVQFNAELMNAATKIRTVVTYNDGLISTNKPELNVAYEATEGGKLIVTNPTINANVFYNNEVRITGALSAPIVTTLYNGVYDNTPAVQIVNGTQTAFFNIPNHGKYEFWTASIDYENWVMQLNSTVLNTTNIGTITHNGIALTVPGNSFAYYEDVEPAITLPLGYAELSNPAQTAFILNPQDDINLTVTLAATPDPAAGTIVGMYYNGNQWNNVPAEVIGNVVTFTVPSGFIYAVGQYTGTTDFNVVFNSIEPQYINATNNELWTVANPSTIKFFVYDGFTDGGYTTPAAGEITYQMYIDDIAVPAAYNNGFIVATGVSNLTAGEHNASVMVTRNNVNINAEKVFKVDITAPVIVATGTQLTVTNRTISATITDPETAISDAHLDIMGWNSDITVPLANMTVSGNTYSYTLTMDDLNALGYDINYTMEMQAEWYADNNLEMNSVTEPINYSVNIEGPAITFTGFANGWWLNPTFNTPLTFTVTVPDGRTIPTDCVGIELAEVTPMDENLIQQMTLAPVSVSGNVYSYSFNFGQMLSPMATAVKLYVEAMDNYNISNMSEQTYGIDMAAPIVWALAPVGAPIDNDGDGLFNEDPPNGVNEDMDWVDLDQDGFWDPEEPQIVDEDPLDYYPAVLAQGTDVVVAVAFEDFQGIQVLMRGTDSGRTGEKDNRTPILYYTGTSGIDETKIHITLNGAAINGTITNGTFTHDAGILPAGHYTVVAAVGDIVGNIGSLAYEFDVVGGAPAIVINPLSGNWWLNTTGPNTFTFTVTSEAQLANGGVVVNIYAEPSNALIQGPITPTPGANNQYSVILYGGVVPADQTAVRLEVIATDVWGGTSTSNQTFLIDNNAPVITILTPVAGTEVAYNEQVSITATVTDNVGTRGILKTAKDTQDRSGSGLQTVTMTVTPPTGTPVVFSNLTGAIAETVTANQYGNYAVTITAKDVVGNESVASTNFVVAAPAPEITFQALANDSWWLNSTNNNKLSFTVNTAGINLAVGGVVANVYTIPANVLFQGPVTPTLVNDVYSIDVMGGVIPADQTGIRLEVSATNILGGTSTSNQIYGIDNSAPVVTIISPAENTQVSYNTMVNIMATISDIVGTKGIGQRSISSDPKDKAGSGIASVNLIVLSPDGSEAVNIDYPENTQVITKQLVVDQYGTYNISILAKDNVGNQAMAMRNFIVTPATAPTISFTEIAWLNSVGPNNLNFTINAVVPVTVTANVITYPSGATIMGPLTVNPENGIYTVILNGGMIPAGETSVRLQVIATDQFGNVTEANHYYGVDRSAPVITILNPVNGAEITLVDETTKVRIEAQFSEFVPLLKNGGKNSSGSGIAGSRMVIIDPNGMPVGVPVETGAGITEVSHEIDNLILGTYTVRVTAWDNAGNQAMETISFTMISAPLPPAELAIADAYVYPNPSIDGTAKFAITLTNGAYVKIQIYDFAGREVRTLSSSGKVQGKSKAEIVFDGRNNDGVKLARGAYFARVIANDGTKIVEKVVKIAIK</sequence>